<accession>A0A967F0S5</accession>
<evidence type="ECO:0000313" key="5">
    <source>
        <dbReference type="EMBL" id="NIA70881.1"/>
    </source>
</evidence>
<comment type="similarity">
    <text evidence="1 2">Belongs to the small heat shock protein (HSP20) family.</text>
</comment>
<protein>
    <submittedName>
        <fullName evidence="5">Hsp20/alpha crystallin family protein</fullName>
    </submittedName>
</protein>
<dbReference type="SUPFAM" id="SSF49764">
    <property type="entry name" value="HSP20-like chaperones"/>
    <property type="match status" value="1"/>
</dbReference>
<sequence>MNLRDLTPWHHGKAGAGSTPAISELHREVDRVFDDFWRGFGGPSLFGGNGSAMAFDVRVDTSEDDKAYHVTAELPGMSEKDVEVTFADNMLTISGEKKEEKEVKEENVHRRERSFGSFRRSFTLPSEVDEAKIAATFKDGVMTIDLPKSKTAQKKAKKITISRGK</sequence>
<keyword evidence="6" id="KW-1185">Reference proteome</keyword>
<gene>
    <name evidence="5" type="ORF">HBA54_19970</name>
</gene>
<feature type="region of interest" description="Disordered" evidence="3">
    <location>
        <begin position="1"/>
        <end position="20"/>
    </location>
</feature>
<comment type="caution">
    <text evidence="5">The sequence shown here is derived from an EMBL/GenBank/DDBJ whole genome shotgun (WGS) entry which is preliminary data.</text>
</comment>
<evidence type="ECO:0000256" key="3">
    <source>
        <dbReference type="SAM" id="MobiDB-lite"/>
    </source>
</evidence>
<dbReference type="RefSeq" id="WP_167227922.1">
    <property type="nucleotide sequence ID" value="NZ_JAAQPH010000016.1"/>
</dbReference>
<dbReference type="Proteomes" id="UP000761264">
    <property type="component" value="Unassembled WGS sequence"/>
</dbReference>
<evidence type="ECO:0000256" key="1">
    <source>
        <dbReference type="PROSITE-ProRule" id="PRU00285"/>
    </source>
</evidence>
<proteinExistence type="inferred from homology"/>
<dbReference type="PROSITE" id="PS01031">
    <property type="entry name" value="SHSP"/>
    <property type="match status" value="1"/>
</dbReference>
<dbReference type="InterPro" id="IPR031107">
    <property type="entry name" value="Small_HSP"/>
</dbReference>
<reference evidence="5" key="1">
    <citation type="submission" date="2020-03" db="EMBL/GenBank/DDBJ databases">
        <title>Genome of Pelagibius litoralis DSM 21314T.</title>
        <authorList>
            <person name="Wang G."/>
        </authorList>
    </citation>
    <scope>NUCLEOTIDE SEQUENCE</scope>
    <source>
        <strain evidence="5">DSM 21314</strain>
    </source>
</reference>
<name>A0A967F0S5_9PROT</name>
<feature type="domain" description="SHSP" evidence="4">
    <location>
        <begin position="50"/>
        <end position="164"/>
    </location>
</feature>
<dbReference type="EMBL" id="JAAQPH010000016">
    <property type="protein sequence ID" value="NIA70881.1"/>
    <property type="molecule type" value="Genomic_DNA"/>
</dbReference>
<evidence type="ECO:0000259" key="4">
    <source>
        <dbReference type="PROSITE" id="PS01031"/>
    </source>
</evidence>
<dbReference type="Pfam" id="PF00011">
    <property type="entry name" value="HSP20"/>
    <property type="match status" value="1"/>
</dbReference>
<dbReference type="CDD" id="cd06464">
    <property type="entry name" value="ACD_sHsps-like"/>
    <property type="match status" value="1"/>
</dbReference>
<evidence type="ECO:0000313" key="6">
    <source>
        <dbReference type="Proteomes" id="UP000761264"/>
    </source>
</evidence>
<dbReference type="AlphaFoldDB" id="A0A967F0S5"/>
<evidence type="ECO:0000256" key="2">
    <source>
        <dbReference type="RuleBase" id="RU003616"/>
    </source>
</evidence>
<dbReference type="Gene3D" id="2.60.40.790">
    <property type="match status" value="1"/>
</dbReference>
<dbReference type="InterPro" id="IPR008978">
    <property type="entry name" value="HSP20-like_chaperone"/>
</dbReference>
<organism evidence="5 6">
    <name type="scientific">Pelagibius litoralis</name>
    <dbReference type="NCBI Taxonomy" id="374515"/>
    <lineage>
        <taxon>Bacteria</taxon>
        <taxon>Pseudomonadati</taxon>
        <taxon>Pseudomonadota</taxon>
        <taxon>Alphaproteobacteria</taxon>
        <taxon>Rhodospirillales</taxon>
        <taxon>Rhodovibrionaceae</taxon>
        <taxon>Pelagibius</taxon>
    </lineage>
</organism>
<dbReference type="InterPro" id="IPR002068">
    <property type="entry name" value="A-crystallin/Hsp20_dom"/>
</dbReference>
<dbReference type="PANTHER" id="PTHR11527">
    <property type="entry name" value="HEAT-SHOCK PROTEIN 20 FAMILY MEMBER"/>
    <property type="match status" value="1"/>
</dbReference>